<name>A0ABQ6UD68_9ACTN</name>
<organism evidence="4 5">
    <name type="scientific">Micromonospora aurantiaca</name>
    <name type="common">nom. illeg.</name>
    <dbReference type="NCBI Taxonomy" id="47850"/>
    <lineage>
        <taxon>Bacteria</taxon>
        <taxon>Bacillati</taxon>
        <taxon>Actinomycetota</taxon>
        <taxon>Actinomycetes</taxon>
        <taxon>Micromonosporales</taxon>
        <taxon>Micromonosporaceae</taxon>
        <taxon>Micromonospora</taxon>
    </lineage>
</organism>
<evidence type="ECO:0000256" key="1">
    <source>
        <dbReference type="ARBA" id="ARBA00022676"/>
    </source>
</evidence>
<gene>
    <name evidence="4" type="ORF">F6X54_22160</name>
</gene>
<dbReference type="SUPFAM" id="SSF53271">
    <property type="entry name" value="PRTase-like"/>
    <property type="match status" value="1"/>
</dbReference>
<proteinExistence type="predicted"/>
<protein>
    <submittedName>
        <fullName evidence="4">Phosphoribosyltransferase</fullName>
    </submittedName>
</protein>
<dbReference type="PANTHER" id="PTHR43363">
    <property type="entry name" value="HYPOXANTHINE PHOSPHORIBOSYLTRANSFERASE"/>
    <property type="match status" value="1"/>
</dbReference>
<evidence type="ECO:0000313" key="5">
    <source>
        <dbReference type="Proteomes" id="UP000471364"/>
    </source>
</evidence>
<evidence type="ECO:0000256" key="2">
    <source>
        <dbReference type="ARBA" id="ARBA00022679"/>
    </source>
</evidence>
<evidence type="ECO:0000313" key="4">
    <source>
        <dbReference type="EMBL" id="KAB1108544.1"/>
    </source>
</evidence>
<dbReference type="CDD" id="cd06223">
    <property type="entry name" value="PRTases_typeI"/>
    <property type="match status" value="1"/>
</dbReference>
<comment type="caution">
    <text evidence="4">The sequence shown here is derived from an EMBL/GenBank/DDBJ whole genome shotgun (WGS) entry which is preliminary data.</text>
</comment>
<dbReference type="Pfam" id="PF00156">
    <property type="entry name" value="Pribosyltran"/>
    <property type="match status" value="1"/>
</dbReference>
<dbReference type="InterPro" id="IPR000836">
    <property type="entry name" value="PRTase_dom"/>
</dbReference>
<feature type="domain" description="Phosphoribosyltransferase" evidence="3">
    <location>
        <begin position="48"/>
        <end position="174"/>
    </location>
</feature>
<dbReference type="GO" id="GO:0016757">
    <property type="term" value="F:glycosyltransferase activity"/>
    <property type="evidence" value="ECO:0007669"/>
    <property type="project" value="UniProtKB-KW"/>
</dbReference>
<evidence type="ECO:0000259" key="3">
    <source>
        <dbReference type="Pfam" id="PF00156"/>
    </source>
</evidence>
<dbReference type="RefSeq" id="WP_151014446.1">
    <property type="nucleotide sequence ID" value="NZ_WAAR01000112.1"/>
</dbReference>
<dbReference type="Gene3D" id="3.40.50.2020">
    <property type="match status" value="1"/>
</dbReference>
<dbReference type="Proteomes" id="UP000471364">
    <property type="component" value="Unassembled WGS sequence"/>
</dbReference>
<dbReference type="PANTHER" id="PTHR43363:SF1">
    <property type="entry name" value="HYPOXANTHINE-GUANINE PHOSPHORIBOSYLTRANSFERASE"/>
    <property type="match status" value="1"/>
</dbReference>
<dbReference type="InterPro" id="IPR029057">
    <property type="entry name" value="PRTase-like"/>
</dbReference>
<keyword evidence="1 4" id="KW-0328">Glycosyltransferase</keyword>
<keyword evidence="5" id="KW-1185">Reference proteome</keyword>
<dbReference type="EMBL" id="WAAR01000112">
    <property type="protein sequence ID" value="KAB1108544.1"/>
    <property type="molecule type" value="Genomic_DNA"/>
</dbReference>
<keyword evidence="2" id="KW-0808">Transferase</keyword>
<reference evidence="4 5" key="1">
    <citation type="submission" date="2019-09" db="EMBL/GenBank/DDBJ databases">
        <title>High taxonomic diversity of Micromonospora strains isolated from Medicago sativa nodules in different geographical locations.</title>
        <authorList>
            <person name="Martinez-Hidalgo P."/>
            <person name="Flores-Felix J.D."/>
            <person name="Velazquez E."/>
            <person name="Brau L."/>
            <person name="Trujillo M.E."/>
            <person name="Martinez-Molina E."/>
        </authorList>
    </citation>
    <scope>NUCLEOTIDE SEQUENCE [LARGE SCALE GENOMIC DNA]</scope>
    <source>
        <strain evidence="4 5">ALFB5</strain>
    </source>
</reference>
<accession>A0ABQ6UD68</accession>
<sequence>MNSQAPQQSPVQPRQFRRQRILRIQLDTYSRAIELLADAARRRYSPITATIGIANGGLAPAQGVSELLHVPTYRINAKHNPTDATYSEATGVVTYDLNPLTSELAGHRLDGTVLIVDDICGTGATFTTLLPELTAYLGPEVALRTVALCRNAGGTLDPDLWIWTVDDWVSFPWEQPPAADAPIEDLPIPSQVQTP</sequence>